<evidence type="ECO:0000313" key="1">
    <source>
        <dbReference type="EMBL" id="ERG91917.1"/>
    </source>
</evidence>
<dbReference type="Proteomes" id="UP000030649">
    <property type="component" value="Unassembled WGS sequence"/>
</dbReference>
<sequence>MGLPTRTCRVVQYDGMPLVPPQSGVELTGYYGSRYLTCDAVGWWPVFLLWAGDAETRRVCRVENENHNHMS</sequence>
<dbReference type="HOGENOM" id="CLU_2730289_0_0_2"/>
<organism evidence="1 2">
    <name type="scientific">Haloquadratum walsbyi J07HQW1</name>
    <dbReference type="NCBI Taxonomy" id="1238424"/>
    <lineage>
        <taxon>Archaea</taxon>
        <taxon>Methanobacteriati</taxon>
        <taxon>Methanobacteriota</taxon>
        <taxon>Stenosarchaea group</taxon>
        <taxon>Halobacteria</taxon>
        <taxon>Halobacteriales</taxon>
        <taxon>Haloferacaceae</taxon>
        <taxon>Haloquadratum</taxon>
    </lineage>
</organism>
<proteinExistence type="predicted"/>
<dbReference type="EMBL" id="KE356560">
    <property type="protein sequence ID" value="ERG91917.1"/>
    <property type="molecule type" value="Genomic_DNA"/>
</dbReference>
<accession>U1PE77</accession>
<dbReference type="AlphaFoldDB" id="U1PE77"/>
<protein>
    <submittedName>
        <fullName evidence="1">Uncharacterized protein</fullName>
    </submittedName>
</protein>
<reference evidence="1 2" key="1">
    <citation type="journal article" date="2013" name="PLoS ONE">
        <title>Assembly-driven community genomics of a hypersaline microbial ecosystem.</title>
        <authorList>
            <person name="Podell S."/>
            <person name="Ugalde J.A."/>
            <person name="Narasingarao P."/>
            <person name="Banfield J.F."/>
            <person name="Heidelberg K.B."/>
            <person name="Allen E.E."/>
        </authorList>
    </citation>
    <scope>NUCLEOTIDE SEQUENCE [LARGE SCALE GENOMIC DNA]</scope>
    <source>
        <strain evidence="2">J07HQW1</strain>
    </source>
</reference>
<name>U1PE77_9EURY</name>
<gene>
    <name evidence="1" type="ORF">J07HQW1_01951</name>
</gene>
<evidence type="ECO:0000313" key="2">
    <source>
        <dbReference type="Proteomes" id="UP000030649"/>
    </source>
</evidence>